<dbReference type="OrthoDB" id="884464at2759"/>
<dbReference type="CDD" id="cd04051">
    <property type="entry name" value="C2_SRC2_like"/>
    <property type="match status" value="1"/>
</dbReference>
<evidence type="ECO:0000259" key="1">
    <source>
        <dbReference type="PROSITE" id="PS50004"/>
    </source>
</evidence>
<reference evidence="2 3" key="1">
    <citation type="submission" date="2020-04" db="EMBL/GenBank/DDBJ databases">
        <title>Plant Genome Project.</title>
        <authorList>
            <person name="Zhang R.-G."/>
        </authorList>
    </citation>
    <scope>NUCLEOTIDE SEQUENCE [LARGE SCALE GENOMIC DNA]</scope>
    <source>
        <strain evidence="2">YNK0</strain>
        <tissue evidence="2">Leaf</tissue>
    </source>
</reference>
<dbReference type="EMBL" id="JABCRI010000022">
    <property type="protein sequence ID" value="KAF8379447.1"/>
    <property type="molecule type" value="Genomic_DNA"/>
</dbReference>
<name>A0A835D0M8_TETSI</name>
<dbReference type="InterPro" id="IPR000008">
    <property type="entry name" value="C2_dom"/>
</dbReference>
<gene>
    <name evidence="2" type="ORF">HHK36_028883</name>
</gene>
<dbReference type="OMA" id="IDVVICR"/>
<feature type="domain" description="C2" evidence="1">
    <location>
        <begin position="1"/>
        <end position="108"/>
    </location>
</feature>
<dbReference type="InterPro" id="IPR035892">
    <property type="entry name" value="C2_domain_sf"/>
</dbReference>
<dbReference type="SUPFAM" id="SSF49562">
    <property type="entry name" value="C2 domain (Calcium/lipid-binding domain, CaLB)"/>
    <property type="match status" value="1"/>
</dbReference>
<dbReference type="PANTHER" id="PTHR32246">
    <property type="entry name" value="INGRESSION PROTEIN FIC1"/>
    <property type="match status" value="1"/>
</dbReference>
<proteinExistence type="predicted"/>
<dbReference type="Proteomes" id="UP000655225">
    <property type="component" value="Unassembled WGS sequence"/>
</dbReference>
<dbReference type="Pfam" id="PF00168">
    <property type="entry name" value="C2"/>
    <property type="match status" value="1"/>
</dbReference>
<protein>
    <recommendedName>
        <fullName evidence="1">C2 domain-containing protein</fullName>
    </recommendedName>
</protein>
<dbReference type="InterPro" id="IPR044750">
    <property type="entry name" value="C2_SRC2/BAP"/>
</dbReference>
<dbReference type="SMART" id="SM00239">
    <property type="entry name" value="C2"/>
    <property type="match status" value="1"/>
</dbReference>
<keyword evidence="3" id="KW-1185">Reference proteome</keyword>
<dbReference type="GO" id="GO:0006952">
    <property type="term" value="P:defense response"/>
    <property type="evidence" value="ECO:0007669"/>
    <property type="project" value="InterPro"/>
</dbReference>
<dbReference type="PANTHER" id="PTHR32246:SF17">
    <property type="entry name" value="BON1-ASSOCIATED PROTEIN 2"/>
    <property type="match status" value="1"/>
</dbReference>
<evidence type="ECO:0000313" key="3">
    <source>
        <dbReference type="Proteomes" id="UP000655225"/>
    </source>
</evidence>
<evidence type="ECO:0000313" key="2">
    <source>
        <dbReference type="EMBL" id="KAF8379447.1"/>
    </source>
</evidence>
<organism evidence="2 3">
    <name type="scientific">Tetracentron sinense</name>
    <name type="common">Spur-leaf</name>
    <dbReference type="NCBI Taxonomy" id="13715"/>
    <lineage>
        <taxon>Eukaryota</taxon>
        <taxon>Viridiplantae</taxon>
        <taxon>Streptophyta</taxon>
        <taxon>Embryophyta</taxon>
        <taxon>Tracheophyta</taxon>
        <taxon>Spermatophyta</taxon>
        <taxon>Magnoliopsida</taxon>
        <taxon>Trochodendrales</taxon>
        <taxon>Trochodendraceae</taxon>
        <taxon>Tetracentron</taxon>
    </lineage>
</organism>
<sequence>MSRMASSSSLEITVISAEGLRLGRHSIRKNAFAIVQTDSRNSRSTKMDTEGGSYPSWNEKLALELPNNAHIVTVQVQCKTSSGDRTVGTAKIPVSDFIGDYTPAHYLHFLSYRLREHDGERNGIVNLSVRVKEAHYVDCLSRPWLGAQRPCLGVGDGENNSVGIVTGVPA</sequence>
<dbReference type="AlphaFoldDB" id="A0A835D0M8"/>
<dbReference type="PROSITE" id="PS50004">
    <property type="entry name" value="C2"/>
    <property type="match status" value="1"/>
</dbReference>
<comment type="caution">
    <text evidence="2">The sequence shown here is derived from an EMBL/GenBank/DDBJ whole genome shotgun (WGS) entry which is preliminary data.</text>
</comment>
<accession>A0A835D0M8</accession>
<dbReference type="Gene3D" id="2.60.40.150">
    <property type="entry name" value="C2 domain"/>
    <property type="match status" value="1"/>
</dbReference>